<dbReference type="PROSITE" id="PS50822">
    <property type="entry name" value="PIWI"/>
    <property type="match status" value="1"/>
</dbReference>
<dbReference type="Gene3D" id="3.30.420.10">
    <property type="entry name" value="Ribonuclease H-like superfamily/Ribonuclease H"/>
    <property type="match status" value="1"/>
</dbReference>
<accession>A0A0D9ZQN5</accession>
<dbReference type="SUPFAM" id="SSF53098">
    <property type="entry name" value="Ribonuclease H-like"/>
    <property type="match status" value="1"/>
</dbReference>
<dbReference type="PANTHER" id="PTHR22891">
    <property type="entry name" value="EUKARYOTIC TRANSLATION INITIATION FACTOR 2C"/>
    <property type="match status" value="1"/>
</dbReference>
<dbReference type="eggNOG" id="KOG1041">
    <property type="taxonomic scope" value="Eukaryota"/>
</dbReference>
<feature type="region of interest" description="Disordered" evidence="1">
    <location>
        <begin position="56"/>
        <end position="85"/>
    </location>
</feature>
<feature type="domain" description="Piwi" evidence="2">
    <location>
        <begin position="116"/>
        <end position="164"/>
    </location>
</feature>
<evidence type="ECO:0000313" key="4">
    <source>
        <dbReference type="Proteomes" id="UP000026961"/>
    </source>
</evidence>
<feature type="compositionally biased region" description="Low complexity" evidence="1">
    <location>
        <begin position="68"/>
        <end position="78"/>
    </location>
</feature>
<dbReference type="Pfam" id="PF02171">
    <property type="entry name" value="Piwi"/>
    <property type="match status" value="1"/>
</dbReference>
<dbReference type="InterPro" id="IPR012337">
    <property type="entry name" value="RNaseH-like_sf"/>
</dbReference>
<dbReference type="Gramene" id="OGLUM04G25190.1">
    <property type="protein sequence ID" value="OGLUM04G25190.1"/>
    <property type="gene ID" value="OGLUM04G25190"/>
</dbReference>
<dbReference type="AlphaFoldDB" id="A0A0D9ZQN5"/>
<dbReference type="InterPro" id="IPR036397">
    <property type="entry name" value="RNaseH_sf"/>
</dbReference>
<keyword evidence="4" id="KW-1185">Reference proteome</keyword>
<reference evidence="3" key="2">
    <citation type="submission" date="2018-05" db="EMBL/GenBank/DDBJ databases">
        <title>OgluRS3 (Oryza glumaepatula Reference Sequence Version 3).</title>
        <authorList>
            <person name="Zhang J."/>
            <person name="Kudrna D."/>
            <person name="Lee S."/>
            <person name="Talag J."/>
            <person name="Welchert J."/>
            <person name="Wing R.A."/>
        </authorList>
    </citation>
    <scope>NUCLEOTIDE SEQUENCE [LARGE SCALE GENOMIC DNA]</scope>
</reference>
<dbReference type="GO" id="GO:0003676">
    <property type="term" value="F:nucleic acid binding"/>
    <property type="evidence" value="ECO:0007669"/>
    <property type="project" value="InterPro"/>
</dbReference>
<organism evidence="3">
    <name type="scientific">Oryza glumipatula</name>
    <dbReference type="NCBI Taxonomy" id="40148"/>
    <lineage>
        <taxon>Eukaryota</taxon>
        <taxon>Viridiplantae</taxon>
        <taxon>Streptophyta</taxon>
        <taxon>Embryophyta</taxon>
        <taxon>Tracheophyta</taxon>
        <taxon>Spermatophyta</taxon>
        <taxon>Magnoliopsida</taxon>
        <taxon>Liliopsida</taxon>
        <taxon>Poales</taxon>
        <taxon>Poaceae</taxon>
        <taxon>BOP clade</taxon>
        <taxon>Oryzoideae</taxon>
        <taxon>Oryzeae</taxon>
        <taxon>Oryzinae</taxon>
        <taxon>Oryza</taxon>
    </lineage>
</organism>
<dbReference type="STRING" id="40148.A0A0D9ZQN5"/>
<dbReference type="Proteomes" id="UP000026961">
    <property type="component" value="Chromosome 4"/>
</dbReference>
<sequence>MAREEELKRVDLKVNVSCCEGCRRKVMKAISLKEMLNFVFVCMGCCRRAEDRDQPVARQGDRRRRRGQQGARQEALQGRQDRRGDGAAAVVNGGAFGRRQEERRQWRREADLAGGDEHGFASDDLQKLVYNLCFVFARCTKPVSLATPVYYADLAAYRGRLYYEGMMMSQPAASAASASEAMMPAAQPQAAAAAAAAASPSSSAASSSEGMTASQPQAPAAEAASSSAGAADFRELPPMHGDLLNNMFFL</sequence>
<name>A0A0D9ZQN5_9ORYZ</name>
<dbReference type="InterPro" id="IPR003165">
    <property type="entry name" value="Piwi"/>
</dbReference>
<evidence type="ECO:0000313" key="3">
    <source>
        <dbReference type="EnsemblPlants" id="OGLUM04G25190.1"/>
    </source>
</evidence>
<proteinExistence type="predicted"/>
<feature type="region of interest" description="Disordered" evidence="1">
    <location>
        <begin position="203"/>
        <end position="226"/>
    </location>
</feature>
<dbReference type="HOGENOM" id="CLU_1112780_0_0_1"/>
<reference evidence="3" key="1">
    <citation type="submission" date="2015-04" db="UniProtKB">
        <authorList>
            <consortium name="EnsemblPlants"/>
        </authorList>
    </citation>
    <scope>IDENTIFICATION</scope>
</reference>
<protein>
    <recommendedName>
        <fullName evidence="2">Piwi domain-containing protein</fullName>
    </recommendedName>
</protein>
<evidence type="ECO:0000259" key="2">
    <source>
        <dbReference type="PROSITE" id="PS50822"/>
    </source>
</evidence>
<dbReference type="EnsemblPlants" id="OGLUM04G25190.1">
    <property type="protein sequence ID" value="OGLUM04G25190.1"/>
    <property type="gene ID" value="OGLUM04G25190"/>
</dbReference>
<evidence type="ECO:0000256" key="1">
    <source>
        <dbReference type="SAM" id="MobiDB-lite"/>
    </source>
</evidence>